<keyword evidence="14" id="KW-1185">Reference proteome</keyword>
<comment type="similarity">
    <text evidence="2">Belongs to the 'phage' integrase family. XerD subfamily.</text>
</comment>
<dbReference type="InterPro" id="IPR044068">
    <property type="entry name" value="CB"/>
</dbReference>
<accession>A0ABS4IN23</accession>
<evidence type="ECO:0000256" key="9">
    <source>
        <dbReference type="ARBA" id="ARBA00023306"/>
    </source>
</evidence>
<dbReference type="RefSeq" id="WP_209969724.1">
    <property type="nucleotide sequence ID" value="NZ_JAGGLB010000002.1"/>
</dbReference>
<dbReference type="PROSITE" id="PS51900">
    <property type="entry name" value="CB"/>
    <property type="match status" value="1"/>
</dbReference>
<dbReference type="Gene3D" id="1.10.150.130">
    <property type="match status" value="1"/>
</dbReference>
<dbReference type="InterPro" id="IPR004107">
    <property type="entry name" value="Integrase_SAM-like_N"/>
</dbReference>
<feature type="active site" evidence="10">
    <location>
        <position position="146"/>
    </location>
</feature>
<dbReference type="CDD" id="cd00798">
    <property type="entry name" value="INT_XerDC_C"/>
    <property type="match status" value="1"/>
</dbReference>
<comment type="similarity">
    <text evidence="10">Belongs to the 'phage' integrase family. XerC subfamily.</text>
</comment>
<evidence type="ECO:0000256" key="1">
    <source>
        <dbReference type="ARBA" id="ARBA00004496"/>
    </source>
</evidence>
<dbReference type="EMBL" id="JAGGLB010000002">
    <property type="protein sequence ID" value="MBP1988965.1"/>
    <property type="molecule type" value="Genomic_DNA"/>
</dbReference>
<dbReference type="InterPro" id="IPR050090">
    <property type="entry name" value="Tyrosine_recombinase_XerCD"/>
</dbReference>
<feature type="domain" description="Tyr recombinase" evidence="11">
    <location>
        <begin position="106"/>
        <end position="290"/>
    </location>
</feature>
<feature type="active site" evidence="10">
    <location>
        <position position="268"/>
    </location>
</feature>
<comment type="function">
    <text evidence="10">Site-specific tyrosine recombinase, which acts by catalyzing the cutting and rejoining of the recombining DNA molecules. The XerC-XerD complex is essential to convert dimers of the bacterial chromosome into monomers to permit their segregation at cell division. It also contributes to the segregational stability of plasmids.</text>
</comment>
<evidence type="ECO:0000256" key="5">
    <source>
        <dbReference type="ARBA" id="ARBA00022829"/>
    </source>
</evidence>
<dbReference type="SUPFAM" id="SSF47823">
    <property type="entry name" value="lambda integrase-like, N-terminal domain"/>
    <property type="match status" value="1"/>
</dbReference>
<dbReference type="Gene3D" id="1.10.443.10">
    <property type="entry name" value="Intergrase catalytic core"/>
    <property type="match status" value="1"/>
</dbReference>
<dbReference type="InterPro" id="IPR002104">
    <property type="entry name" value="Integrase_catalytic"/>
</dbReference>
<evidence type="ECO:0000256" key="2">
    <source>
        <dbReference type="ARBA" id="ARBA00010450"/>
    </source>
</evidence>
<dbReference type="SUPFAM" id="SSF56349">
    <property type="entry name" value="DNA breaking-rejoining enzymes"/>
    <property type="match status" value="1"/>
</dbReference>
<evidence type="ECO:0000256" key="10">
    <source>
        <dbReference type="HAMAP-Rule" id="MF_01808"/>
    </source>
</evidence>
<evidence type="ECO:0000259" key="12">
    <source>
        <dbReference type="PROSITE" id="PS51900"/>
    </source>
</evidence>
<dbReference type="PANTHER" id="PTHR30349:SF81">
    <property type="entry name" value="TYROSINE RECOMBINASE XERC"/>
    <property type="match status" value="1"/>
</dbReference>
<name>A0ABS4IN23_9BACL</name>
<feature type="active site" evidence="10">
    <location>
        <position position="245"/>
    </location>
</feature>
<evidence type="ECO:0000256" key="4">
    <source>
        <dbReference type="ARBA" id="ARBA00022618"/>
    </source>
</evidence>
<protein>
    <recommendedName>
        <fullName evidence="10">Tyrosine recombinase XerC</fullName>
    </recommendedName>
</protein>
<feature type="domain" description="Core-binding (CB)" evidence="12">
    <location>
        <begin position="1"/>
        <end position="85"/>
    </location>
</feature>
<evidence type="ECO:0000256" key="6">
    <source>
        <dbReference type="ARBA" id="ARBA00022908"/>
    </source>
</evidence>
<reference evidence="13 14" key="1">
    <citation type="submission" date="2021-03" db="EMBL/GenBank/DDBJ databases">
        <title>Genomic Encyclopedia of Type Strains, Phase IV (KMG-IV): sequencing the most valuable type-strain genomes for metagenomic binning, comparative biology and taxonomic classification.</title>
        <authorList>
            <person name="Goeker M."/>
        </authorList>
    </citation>
    <scope>NUCLEOTIDE SEQUENCE [LARGE SCALE GENOMIC DNA]</scope>
    <source>
        <strain evidence="13 14">DSM 26048</strain>
    </source>
</reference>
<dbReference type="InterPro" id="IPR013762">
    <property type="entry name" value="Integrase-like_cat_sf"/>
</dbReference>
<dbReference type="InterPro" id="IPR011932">
    <property type="entry name" value="Recomb_XerD"/>
</dbReference>
<dbReference type="PANTHER" id="PTHR30349">
    <property type="entry name" value="PHAGE INTEGRASE-RELATED"/>
    <property type="match status" value="1"/>
</dbReference>
<dbReference type="Pfam" id="PF02899">
    <property type="entry name" value="Phage_int_SAM_1"/>
    <property type="match status" value="1"/>
</dbReference>
<dbReference type="NCBIfam" id="TIGR02225">
    <property type="entry name" value="recomb_XerD"/>
    <property type="match status" value="1"/>
</dbReference>
<proteinExistence type="inferred from homology"/>
<keyword evidence="7 10" id="KW-0238">DNA-binding</keyword>
<dbReference type="Pfam" id="PF00589">
    <property type="entry name" value="Phage_integrase"/>
    <property type="match status" value="1"/>
</dbReference>
<keyword evidence="3 10" id="KW-0963">Cytoplasm</keyword>
<dbReference type="InterPro" id="IPR011010">
    <property type="entry name" value="DNA_brk_join_enz"/>
</dbReference>
<keyword evidence="8 10" id="KW-0233">DNA recombination</keyword>
<organism evidence="13 14">
    <name type="scientific">Paenibacillus eucommiae</name>
    <dbReference type="NCBI Taxonomy" id="1355755"/>
    <lineage>
        <taxon>Bacteria</taxon>
        <taxon>Bacillati</taxon>
        <taxon>Bacillota</taxon>
        <taxon>Bacilli</taxon>
        <taxon>Bacillales</taxon>
        <taxon>Paenibacillaceae</taxon>
        <taxon>Paenibacillus</taxon>
    </lineage>
</organism>
<comment type="subunit">
    <text evidence="10">Forms a cyclic heterotetrameric complex composed of two molecules of XerC and two molecules of XerD.</text>
</comment>
<keyword evidence="4 10" id="KW-0132">Cell division</keyword>
<evidence type="ECO:0000313" key="13">
    <source>
        <dbReference type="EMBL" id="MBP1988965.1"/>
    </source>
</evidence>
<keyword evidence="6 10" id="KW-0229">DNA integration</keyword>
<feature type="active site" evidence="10">
    <location>
        <position position="242"/>
    </location>
</feature>
<gene>
    <name evidence="10" type="primary">xerC</name>
    <name evidence="13" type="ORF">J2Z66_000560</name>
</gene>
<keyword evidence="5 10" id="KW-0159">Chromosome partition</keyword>
<comment type="caution">
    <text evidence="10">Lacks conserved residue(s) required for the propagation of feature annotation.</text>
</comment>
<evidence type="ECO:0000259" key="11">
    <source>
        <dbReference type="PROSITE" id="PS51898"/>
    </source>
</evidence>
<dbReference type="InterPro" id="IPR010998">
    <property type="entry name" value="Integrase_recombinase_N"/>
</dbReference>
<dbReference type="PROSITE" id="PS51898">
    <property type="entry name" value="TYR_RECOMBINASE"/>
    <property type="match status" value="1"/>
</dbReference>
<dbReference type="HAMAP" id="MF_01808">
    <property type="entry name" value="Recomb_XerC_XerD"/>
    <property type="match status" value="1"/>
</dbReference>
<comment type="caution">
    <text evidence="13">The sequence shown here is derived from an EMBL/GenBank/DDBJ whole genome shotgun (WGS) entry which is preliminary data.</text>
</comment>
<comment type="subcellular location">
    <subcellularLocation>
        <location evidence="1 10">Cytoplasm</location>
    </subcellularLocation>
</comment>
<keyword evidence="9 10" id="KW-0131">Cell cycle</keyword>
<evidence type="ECO:0000256" key="8">
    <source>
        <dbReference type="ARBA" id="ARBA00023172"/>
    </source>
</evidence>
<evidence type="ECO:0000313" key="14">
    <source>
        <dbReference type="Proteomes" id="UP001519287"/>
    </source>
</evidence>
<feature type="active site" description="O-(3'-phospho-DNA)-tyrosine intermediate" evidence="10">
    <location>
        <position position="277"/>
    </location>
</feature>
<dbReference type="InterPro" id="IPR023009">
    <property type="entry name" value="Tyrosine_recombinase_XerC/XerD"/>
</dbReference>
<evidence type="ECO:0000256" key="7">
    <source>
        <dbReference type="ARBA" id="ARBA00023125"/>
    </source>
</evidence>
<dbReference type="NCBIfam" id="NF001399">
    <property type="entry name" value="PRK00283.1"/>
    <property type="match status" value="1"/>
</dbReference>
<sequence length="298" mass="33542">MLTNLQSFLRFLTIERGLAQSTTEAYERDLEQYIAFLKQQGISTWKESGKSQITLFINKKKQSGCAAATLSRVMVSIRALYQYLVQTHILEADPSQGMANPKLEKKPPSVITIQEVELLLEAPATNHAYGVRDKAMLELLYATGIRVSELISLDLDDINLQMGYIRCIGTGSKERMIPIGNMAIRSLEAYMQDARAQLIKTSDPLEALFVGHLGTRMTRQGFWKILKRYAQDININKPITPHTLRHSFAAHLLENGADLRTLQEMLGHADIAATQIYAQASKLKMKEVYNQAHPRAHS</sequence>
<evidence type="ECO:0000256" key="3">
    <source>
        <dbReference type="ARBA" id="ARBA00022490"/>
    </source>
</evidence>
<dbReference type="Proteomes" id="UP001519287">
    <property type="component" value="Unassembled WGS sequence"/>
</dbReference>